<dbReference type="GeneID" id="68104496"/>
<keyword evidence="3" id="KW-0472">Membrane</keyword>
<evidence type="ECO:0000313" key="5">
    <source>
        <dbReference type="Proteomes" id="UP000816034"/>
    </source>
</evidence>
<organism evidence="4 5">
    <name type="scientific">Naegleria lovaniensis</name>
    <name type="common">Amoeba</name>
    <dbReference type="NCBI Taxonomy" id="51637"/>
    <lineage>
        <taxon>Eukaryota</taxon>
        <taxon>Discoba</taxon>
        <taxon>Heterolobosea</taxon>
        <taxon>Tetramitia</taxon>
        <taxon>Eutetramitia</taxon>
        <taxon>Vahlkampfiidae</taxon>
        <taxon>Naegleria</taxon>
    </lineage>
</organism>
<feature type="coiled-coil region" evidence="1">
    <location>
        <begin position="317"/>
        <end position="359"/>
    </location>
</feature>
<dbReference type="Proteomes" id="UP000816034">
    <property type="component" value="Unassembled WGS sequence"/>
</dbReference>
<accession>A0AA88KEB3</accession>
<evidence type="ECO:0000256" key="2">
    <source>
        <dbReference type="SAM" id="MobiDB-lite"/>
    </source>
</evidence>
<evidence type="ECO:0000256" key="3">
    <source>
        <dbReference type="SAM" id="Phobius"/>
    </source>
</evidence>
<dbReference type="AlphaFoldDB" id="A0AA88KEB3"/>
<protein>
    <submittedName>
        <fullName evidence="4">Uncharacterized protein</fullName>
    </submittedName>
</protein>
<evidence type="ECO:0000313" key="4">
    <source>
        <dbReference type="EMBL" id="KAG2373579.1"/>
    </source>
</evidence>
<comment type="caution">
    <text evidence="4">The sequence shown here is derived from an EMBL/GenBank/DDBJ whole genome shotgun (WGS) entry which is preliminary data.</text>
</comment>
<dbReference type="RefSeq" id="XP_044542753.1">
    <property type="nucleotide sequence ID" value="XM_044687765.1"/>
</dbReference>
<keyword evidence="3" id="KW-0812">Transmembrane</keyword>
<evidence type="ECO:0000256" key="1">
    <source>
        <dbReference type="SAM" id="Coils"/>
    </source>
</evidence>
<feature type="region of interest" description="Disordered" evidence="2">
    <location>
        <begin position="387"/>
        <end position="407"/>
    </location>
</feature>
<feature type="region of interest" description="Disordered" evidence="2">
    <location>
        <begin position="80"/>
        <end position="131"/>
    </location>
</feature>
<feature type="transmembrane region" description="Helical" evidence="3">
    <location>
        <begin position="426"/>
        <end position="447"/>
    </location>
</feature>
<dbReference type="EMBL" id="PYSW02000053">
    <property type="protein sequence ID" value="KAG2373579.1"/>
    <property type="molecule type" value="Genomic_DNA"/>
</dbReference>
<proteinExistence type="predicted"/>
<gene>
    <name evidence="4" type="ORF">C9374_012042</name>
</gene>
<reference evidence="4 5" key="1">
    <citation type="journal article" date="2018" name="BMC Genomics">
        <title>The genome of Naegleria lovaniensis, the basis for a comparative approach to unravel pathogenicity factors of the human pathogenic amoeba N. fowleri.</title>
        <authorList>
            <person name="Liechti N."/>
            <person name="Schurch N."/>
            <person name="Bruggmann R."/>
            <person name="Wittwer M."/>
        </authorList>
    </citation>
    <scope>NUCLEOTIDE SEQUENCE [LARGE SCALE GENOMIC DNA]</scope>
    <source>
        <strain evidence="4 5">ATCC 30569</strain>
    </source>
</reference>
<name>A0AA88KEB3_NAELO</name>
<sequence>MSSTTQQALPLLQRWKTDIPSHPQQPCSSDIKTPASSCTVCASRLKTSFMKEVSSSLHRLDHRQNSASITRREILSTSSSPRNCFFQDDDEKLSQPPTTTHPHDDPFMEMESEGQLHVSDSEEESTTKSSCTVQSTIVRLEDHDPDSIHWHHDCSNTTPSTVSLNSRIQSLQQEIALQNQILQEAEHDMSSRMDVLQNMLQSVCYNIISLKQRQDESQLLQTPISNNNNSSIETRDTLTNSSIIAMNSDEGHNHEFISRRNEDMKINSTLVTREEIQTLVNDKLDCIHHECQKLVAESIQSTSNEIQSHSTEWTRQLRDLECKILFEKEECMKSQQEIENHLLEKMSSMDDKIEDLSENNIDVMRSITQIARDIASHEYRIRKISHQQQTSSFDHTTQNVETSSKSIQPTKAPLHRKVYGNLTRGVYYWTMVIGVLLIALVVAMVAVMQHTNPTY</sequence>
<keyword evidence="1" id="KW-0175">Coiled coil</keyword>
<keyword evidence="5" id="KW-1185">Reference proteome</keyword>
<keyword evidence="3" id="KW-1133">Transmembrane helix</keyword>